<dbReference type="AlphaFoldDB" id="A0AAP0JW11"/>
<sequence>MTEWVSTPSKRGSDIIIATAEQRKEAALPPLPQKGSSYEGPKEKARGVVALGPPP</sequence>
<comment type="caution">
    <text evidence="2">The sequence shown here is derived from an EMBL/GenBank/DDBJ whole genome shotgun (WGS) entry which is preliminary data.</text>
</comment>
<dbReference type="Proteomes" id="UP001419268">
    <property type="component" value="Unassembled WGS sequence"/>
</dbReference>
<protein>
    <submittedName>
        <fullName evidence="2">Uncharacterized protein</fullName>
    </submittedName>
</protein>
<dbReference type="EMBL" id="JBBNAG010000004">
    <property type="protein sequence ID" value="KAK9140070.1"/>
    <property type="molecule type" value="Genomic_DNA"/>
</dbReference>
<name>A0AAP0JW11_9MAGN</name>
<evidence type="ECO:0000256" key="1">
    <source>
        <dbReference type="SAM" id="MobiDB-lite"/>
    </source>
</evidence>
<proteinExistence type="predicted"/>
<accession>A0AAP0JW11</accession>
<evidence type="ECO:0000313" key="2">
    <source>
        <dbReference type="EMBL" id="KAK9140070.1"/>
    </source>
</evidence>
<gene>
    <name evidence="2" type="ORF">Scep_009751</name>
</gene>
<keyword evidence="3" id="KW-1185">Reference proteome</keyword>
<evidence type="ECO:0000313" key="3">
    <source>
        <dbReference type="Proteomes" id="UP001419268"/>
    </source>
</evidence>
<organism evidence="2 3">
    <name type="scientific">Stephania cephalantha</name>
    <dbReference type="NCBI Taxonomy" id="152367"/>
    <lineage>
        <taxon>Eukaryota</taxon>
        <taxon>Viridiplantae</taxon>
        <taxon>Streptophyta</taxon>
        <taxon>Embryophyta</taxon>
        <taxon>Tracheophyta</taxon>
        <taxon>Spermatophyta</taxon>
        <taxon>Magnoliopsida</taxon>
        <taxon>Ranunculales</taxon>
        <taxon>Menispermaceae</taxon>
        <taxon>Menispermoideae</taxon>
        <taxon>Cissampelideae</taxon>
        <taxon>Stephania</taxon>
    </lineage>
</organism>
<feature type="region of interest" description="Disordered" evidence="1">
    <location>
        <begin position="23"/>
        <end position="55"/>
    </location>
</feature>
<reference evidence="2 3" key="1">
    <citation type="submission" date="2024-01" db="EMBL/GenBank/DDBJ databases">
        <title>Genome assemblies of Stephania.</title>
        <authorList>
            <person name="Yang L."/>
        </authorList>
    </citation>
    <scope>NUCLEOTIDE SEQUENCE [LARGE SCALE GENOMIC DNA]</scope>
    <source>
        <strain evidence="2">JXDWG</strain>
        <tissue evidence="2">Leaf</tissue>
    </source>
</reference>